<evidence type="ECO:0000313" key="2">
    <source>
        <dbReference type="Proteomes" id="UP000061809"/>
    </source>
</evidence>
<dbReference type="PATRIC" id="fig|246787.4.peg.909"/>
<dbReference type="EMBL" id="CP012801">
    <property type="protein sequence ID" value="ALJ58142.1"/>
    <property type="molecule type" value="Genomic_DNA"/>
</dbReference>
<dbReference type="KEGG" id="bcel:BcellWH2_00880"/>
<dbReference type="Proteomes" id="UP000061809">
    <property type="component" value="Chromosome"/>
</dbReference>
<sequence>MKSKLVILSLLLSGAAVVATAQTKEKYYSESWKDNIFISVGVGAQAGTNPDTKFGKTVTPLINLSVGKYISPIWGVRGQIYGWQSKQETAYPFLDLDNRKERKENYVGLNADAMLNLTNLICGYNPDRLFELSVFAGPSVNIVKNYADWQLGYKTDAGVTTPNGDTKYTTTIDPATTTPVNHDLRWLVGASVGVGAKFNVNRSLAIDVEARGQVTPSILGAYSSANTDGYIHLTAGVTYTFGGKKFVACGAKVDQNAINNEINKYRSELAQAQADLANAKNALANAKPVTKEVVKEIEVAGPRAIFFKIGSARIDDYGMVNIQLAAKILKANPDKKYKVAGYADKATGSASWNQKLSEKRAQAVYDALIKEGVDKDQLELVGFGGTANMFGKNYLNRVVILE</sequence>
<evidence type="ECO:0000313" key="1">
    <source>
        <dbReference type="EMBL" id="ALJ58142.1"/>
    </source>
</evidence>
<dbReference type="PANTHER" id="PTHR30329:SF21">
    <property type="entry name" value="LIPOPROTEIN YIAD-RELATED"/>
    <property type="match status" value="1"/>
</dbReference>
<gene>
    <name evidence="1" type="ORF">BcellWH2_00880</name>
</gene>
<dbReference type="InterPro" id="IPR011250">
    <property type="entry name" value="OMP/PagP_B-barrel"/>
</dbReference>
<dbReference type="Gene3D" id="3.30.1330.60">
    <property type="entry name" value="OmpA-like domain"/>
    <property type="match status" value="1"/>
</dbReference>
<dbReference type="SUPFAM" id="SSF56925">
    <property type="entry name" value="OMPA-like"/>
    <property type="match status" value="1"/>
</dbReference>
<dbReference type="InterPro" id="IPR036737">
    <property type="entry name" value="OmpA-like_sf"/>
</dbReference>
<name>A0A0P0FL94_9BACE</name>
<organism evidence="1 2">
    <name type="scientific">Bacteroides cellulosilyticus</name>
    <dbReference type="NCBI Taxonomy" id="246787"/>
    <lineage>
        <taxon>Bacteria</taxon>
        <taxon>Pseudomonadati</taxon>
        <taxon>Bacteroidota</taxon>
        <taxon>Bacteroidia</taxon>
        <taxon>Bacteroidales</taxon>
        <taxon>Bacteroidaceae</taxon>
        <taxon>Bacteroides</taxon>
    </lineage>
</organism>
<dbReference type="AlphaFoldDB" id="A0A0P0FL94"/>
<dbReference type="Pfam" id="PF00691">
    <property type="entry name" value="OmpA"/>
    <property type="match status" value="1"/>
</dbReference>
<dbReference type="PANTHER" id="PTHR30329">
    <property type="entry name" value="STATOR ELEMENT OF FLAGELLAR MOTOR COMPLEX"/>
    <property type="match status" value="1"/>
</dbReference>
<accession>A0A0P0FL94</accession>
<protein>
    <submittedName>
        <fullName evidence="1">Outer membrane protein 40</fullName>
    </submittedName>
</protein>
<dbReference type="GO" id="GO:0016020">
    <property type="term" value="C:membrane"/>
    <property type="evidence" value="ECO:0007669"/>
    <property type="project" value="UniProtKB-UniRule"/>
</dbReference>
<dbReference type="InterPro" id="IPR050330">
    <property type="entry name" value="Bact_OuterMem_StrucFunc"/>
</dbReference>
<dbReference type="PROSITE" id="PS51123">
    <property type="entry name" value="OMPA_2"/>
    <property type="match status" value="1"/>
</dbReference>
<reference evidence="1 2" key="1">
    <citation type="journal article" date="2015" name="Science">
        <title>Genetic determinants of in vivo fitness and diet responsiveness in multiple human gut Bacteroides.</title>
        <authorList>
            <person name="Wu M."/>
            <person name="McNulty N.P."/>
            <person name="Rodionov D.A."/>
            <person name="Khoroshkin M.S."/>
            <person name="Griffin N.W."/>
            <person name="Cheng J."/>
            <person name="Latreille P."/>
            <person name="Kerstetter R.A."/>
            <person name="Terrapon N."/>
            <person name="Henrissat B."/>
            <person name="Osterman A.L."/>
            <person name="Gordon J.I."/>
        </authorList>
    </citation>
    <scope>NUCLEOTIDE SEQUENCE [LARGE SCALE GENOMIC DNA]</scope>
    <source>
        <strain evidence="1 2">WH2</strain>
    </source>
</reference>
<dbReference type="InterPro" id="IPR006665">
    <property type="entry name" value="OmpA-like"/>
</dbReference>
<dbReference type="SUPFAM" id="SSF103088">
    <property type="entry name" value="OmpA-like"/>
    <property type="match status" value="1"/>
</dbReference>
<proteinExistence type="predicted"/>
<dbReference type="RefSeq" id="WP_025726525.1">
    <property type="nucleotide sequence ID" value="NZ_CAXUGF010000002.1"/>
</dbReference>
<dbReference type="CDD" id="cd07185">
    <property type="entry name" value="OmpA_C-like"/>
    <property type="match status" value="1"/>
</dbReference>